<dbReference type="Gene3D" id="3.40.710.10">
    <property type="entry name" value="DD-peptidase/beta-lactamase superfamily"/>
    <property type="match status" value="1"/>
</dbReference>
<protein>
    <recommendedName>
        <fullName evidence="4">Beta-lactamase enzyme family protein</fullName>
    </recommendedName>
</protein>
<evidence type="ECO:0008006" key="4">
    <source>
        <dbReference type="Google" id="ProtNLM"/>
    </source>
</evidence>
<dbReference type="PROSITE" id="PS51257">
    <property type="entry name" value="PROKAR_LIPOPROTEIN"/>
    <property type="match status" value="1"/>
</dbReference>
<organism evidence="2 3">
    <name type="scientific">Corynebacterium pollutisoli</name>
    <dbReference type="NCBI Taxonomy" id="1610489"/>
    <lineage>
        <taxon>Bacteria</taxon>
        <taxon>Bacillati</taxon>
        <taxon>Actinomycetota</taxon>
        <taxon>Actinomycetes</taxon>
        <taxon>Mycobacteriales</taxon>
        <taxon>Corynebacteriaceae</taxon>
        <taxon>Corynebacterium</taxon>
    </lineage>
</organism>
<evidence type="ECO:0000256" key="1">
    <source>
        <dbReference type="SAM" id="SignalP"/>
    </source>
</evidence>
<keyword evidence="1" id="KW-0732">Signal</keyword>
<gene>
    <name evidence="2" type="ORF">GX356_05020</name>
</gene>
<proteinExistence type="predicted"/>
<dbReference type="Proteomes" id="UP000568696">
    <property type="component" value="Unassembled WGS sequence"/>
</dbReference>
<dbReference type="SUPFAM" id="SSF56601">
    <property type="entry name" value="beta-lactamase/transpeptidase-like"/>
    <property type="match status" value="1"/>
</dbReference>
<sequence>MKKWMSGAVVLPLCAGLLAACVSDGTAGESAAEQTPVDAHHSPADLRAELLALATQVSADHGGRVGIAVATGEEVVHVGLTGNSYAWSTVKVPVAVVADREGVATEALIAASISNSDNAAAYQLSRAIDLDLGDLAHAPELEPLPGETFWPLTEQALFAAQLPCLDTEGTTYEAMADIVDWQQYGLANIDGAHFKGGWGLDAPRVYALRQLGTVPVEGGLIGVALMTHPDDADHDTGVDILDALSLGLAELIDADAIAPATSCGA</sequence>
<dbReference type="InterPro" id="IPR012338">
    <property type="entry name" value="Beta-lactam/transpept-like"/>
</dbReference>
<evidence type="ECO:0000313" key="3">
    <source>
        <dbReference type="Proteomes" id="UP000568696"/>
    </source>
</evidence>
<feature type="signal peptide" evidence="1">
    <location>
        <begin position="1"/>
        <end position="19"/>
    </location>
</feature>
<name>A0A7X8MWG8_9CORY</name>
<dbReference type="AlphaFoldDB" id="A0A7X8MWG8"/>
<feature type="chain" id="PRO_5039394417" description="Beta-lactamase enzyme family protein" evidence="1">
    <location>
        <begin position="20"/>
        <end position="265"/>
    </location>
</feature>
<dbReference type="EMBL" id="JAAYSN010000127">
    <property type="protein sequence ID" value="NLP39068.1"/>
    <property type="molecule type" value="Genomic_DNA"/>
</dbReference>
<reference evidence="2 3" key="1">
    <citation type="journal article" date="2020" name="Biotechnol. Biofuels">
        <title>New insights from the biogas microbiome by comprehensive genome-resolved metagenomics of nearly 1600 species originating from multiple anaerobic digesters.</title>
        <authorList>
            <person name="Campanaro S."/>
            <person name="Treu L."/>
            <person name="Rodriguez-R L.M."/>
            <person name="Kovalovszki A."/>
            <person name="Ziels R.M."/>
            <person name="Maus I."/>
            <person name="Zhu X."/>
            <person name="Kougias P.G."/>
            <person name="Basile A."/>
            <person name="Luo G."/>
            <person name="Schluter A."/>
            <person name="Konstantinidis K.T."/>
            <person name="Angelidaki I."/>
        </authorList>
    </citation>
    <scope>NUCLEOTIDE SEQUENCE [LARGE SCALE GENOMIC DNA]</scope>
    <source>
        <strain evidence="2">AS23ysBPME_344</strain>
    </source>
</reference>
<accession>A0A7X8MWG8</accession>
<evidence type="ECO:0000313" key="2">
    <source>
        <dbReference type="EMBL" id="NLP39068.1"/>
    </source>
</evidence>
<comment type="caution">
    <text evidence="2">The sequence shown here is derived from an EMBL/GenBank/DDBJ whole genome shotgun (WGS) entry which is preliminary data.</text>
</comment>